<comment type="caution">
    <text evidence="2">The sequence shown here is derived from an EMBL/GenBank/DDBJ whole genome shotgun (WGS) entry which is preliminary data.</text>
</comment>
<keyword evidence="3" id="KW-1185">Reference proteome</keyword>
<dbReference type="AlphaFoldDB" id="A0AAV9Z0Z7"/>
<evidence type="ECO:0000313" key="2">
    <source>
        <dbReference type="EMBL" id="KAK6966965.1"/>
    </source>
</evidence>
<sequence length="618" mass="69010">MSVQVNYELELKECKCEITVYRHKQWRGEISAGSCDLKQCWEAGVRTAESMLRKHSVSEPKSFAEHFSRPNVDLLRPFGGKYPALSAENDRSLASTSPTDPSSVDMSINPVSQFDYQAALDKAQSVATSSEPHSVFASIDSDGRVCHKKTIVRTYFDMTQNIHSSHDRLQRVRGFTIGGKTWEREDVDGSTVSPLTHFMFGDLFATFLCYNGTHLGLALGRTTLIKRGLPGSKSPSMSAIPLAEINLPTSPWTICGQILSLIPLETDGSEWVWDGKFVSLLPKKKGKSTTGNINVPQMRNLQFSVSSRLIEPIALDDRREVTRNAEYIQQVVGSNSEREKTWIFPNKTLLSAWMRLKDRIENDSTLHDKLPVFAAVGDGSFPYLAAPAEGYQGVFYSFSVVDTPIYAALINRQACRVCGKSVKDTDIQTHMGEHIRKSLREISEDGIKFPVAESYPCGTCGRSMDDGACPVRIKSGKCDSDSSAYAFQIRAASTFRETRPCTNVPIPCPFDCQQTHWKYNFPQHLNEFHPSWRAAASPSFIEQITVTRHEELKLGIPDSKATVWPLPLPPDPPFSPSCGQKRAAPRSPRTPRRLHCRDNENGATPPFQGRWQIGRQTN</sequence>
<organism evidence="2 3">
    <name type="scientific">Favolaschia claudopus</name>
    <dbReference type="NCBI Taxonomy" id="2862362"/>
    <lineage>
        <taxon>Eukaryota</taxon>
        <taxon>Fungi</taxon>
        <taxon>Dikarya</taxon>
        <taxon>Basidiomycota</taxon>
        <taxon>Agaricomycotina</taxon>
        <taxon>Agaricomycetes</taxon>
        <taxon>Agaricomycetidae</taxon>
        <taxon>Agaricales</taxon>
        <taxon>Marasmiineae</taxon>
        <taxon>Mycenaceae</taxon>
        <taxon>Favolaschia</taxon>
    </lineage>
</organism>
<protein>
    <recommendedName>
        <fullName evidence="4">C2H2-type domain-containing protein</fullName>
    </recommendedName>
</protein>
<gene>
    <name evidence="2" type="ORF">R3P38DRAFT_2672402</name>
</gene>
<dbReference type="EMBL" id="JAWWNJ010000249">
    <property type="protein sequence ID" value="KAK6966965.1"/>
    <property type="molecule type" value="Genomic_DNA"/>
</dbReference>
<proteinExistence type="predicted"/>
<dbReference type="Proteomes" id="UP001362999">
    <property type="component" value="Unassembled WGS sequence"/>
</dbReference>
<feature type="region of interest" description="Disordered" evidence="1">
    <location>
        <begin position="568"/>
        <end position="618"/>
    </location>
</feature>
<accession>A0AAV9Z0Z7</accession>
<reference evidence="2 3" key="1">
    <citation type="journal article" date="2024" name="J Genomics">
        <title>Draft genome sequencing and assembly of Favolaschia claudopus CIRM-BRFM 2984 isolated from oak limbs.</title>
        <authorList>
            <person name="Navarro D."/>
            <person name="Drula E."/>
            <person name="Chaduli D."/>
            <person name="Cazenave R."/>
            <person name="Ahrendt S."/>
            <person name="Wang J."/>
            <person name="Lipzen A."/>
            <person name="Daum C."/>
            <person name="Barry K."/>
            <person name="Grigoriev I.V."/>
            <person name="Favel A."/>
            <person name="Rosso M.N."/>
            <person name="Martin F."/>
        </authorList>
    </citation>
    <scope>NUCLEOTIDE SEQUENCE [LARGE SCALE GENOMIC DNA]</scope>
    <source>
        <strain evidence="2 3">CIRM-BRFM 2984</strain>
    </source>
</reference>
<evidence type="ECO:0000313" key="3">
    <source>
        <dbReference type="Proteomes" id="UP001362999"/>
    </source>
</evidence>
<evidence type="ECO:0008006" key="4">
    <source>
        <dbReference type="Google" id="ProtNLM"/>
    </source>
</evidence>
<evidence type="ECO:0000256" key="1">
    <source>
        <dbReference type="SAM" id="MobiDB-lite"/>
    </source>
</evidence>
<name>A0AAV9Z0Z7_9AGAR</name>